<dbReference type="eggNOG" id="KOG0590">
    <property type="taxonomic scope" value="Eukaryota"/>
</dbReference>
<feature type="binding site" evidence="6">
    <location>
        <position position="58"/>
    </location>
    <ligand>
        <name>ATP</name>
        <dbReference type="ChEBI" id="CHEBI:30616"/>
    </ligand>
</feature>
<dbReference type="GO" id="GO:0005524">
    <property type="term" value="F:ATP binding"/>
    <property type="evidence" value="ECO:0007669"/>
    <property type="project" value="UniProtKB-UniRule"/>
</dbReference>
<dbReference type="InterPro" id="IPR017441">
    <property type="entry name" value="Protein_kinase_ATP_BS"/>
</dbReference>
<dbReference type="PANTHER" id="PTHR24346:SF82">
    <property type="entry name" value="KP78A-RELATED"/>
    <property type="match status" value="1"/>
</dbReference>
<dbReference type="SUPFAM" id="SSF56112">
    <property type="entry name" value="Protein kinase-like (PK-like)"/>
    <property type="match status" value="1"/>
</dbReference>
<evidence type="ECO:0000313" key="9">
    <source>
        <dbReference type="EMBL" id="EFO95841.1"/>
    </source>
</evidence>
<dbReference type="Gene3D" id="1.10.510.10">
    <property type="entry name" value="Transferase(Phosphotransferase) domain 1"/>
    <property type="match status" value="1"/>
</dbReference>
<evidence type="ECO:0000256" key="5">
    <source>
        <dbReference type="ARBA" id="ARBA00022840"/>
    </source>
</evidence>
<evidence type="ECO:0000256" key="1">
    <source>
        <dbReference type="ARBA" id="ARBA00022527"/>
    </source>
</evidence>
<dbReference type="HOGENOM" id="CLU_000288_63_0_1"/>
<dbReference type="PROSITE" id="PS50011">
    <property type="entry name" value="PROTEIN_KINASE_DOM"/>
    <property type="match status" value="1"/>
</dbReference>
<dbReference type="STRING" id="31234.E3NEZ1"/>
<proteinExistence type="inferred from homology"/>
<evidence type="ECO:0000256" key="3">
    <source>
        <dbReference type="ARBA" id="ARBA00022741"/>
    </source>
</evidence>
<keyword evidence="3 6" id="KW-0547">Nucleotide-binding</keyword>
<keyword evidence="1 7" id="KW-0723">Serine/threonine-protein kinase</keyword>
<dbReference type="OrthoDB" id="9632060at2759"/>
<dbReference type="AlphaFoldDB" id="E3NEZ1"/>
<dbReference type="InterPro" id="IPR011009">
    <property type="entry name" value="Kinase-like_dom_sf"/>
</dbReference>
<keyword evidence="10" id="KW-1185">Reference proteome</keyword>
<evidence type="ECO:0000259" key="8">
    <source>
        <dbReference type="PROSITE" id="PS50011"/>
    </source>
</evidence>
<keyword evidence="5 6" id="KW-0067">ATP-binding</keyword>
<sequence>MSASETNLKNADQQTKINADLAEQLGYRQLQYLGAGGFGAVSVVQKNDDKKAKKIVMKRVSTTNNEYKDEIEVHEDLNGGMHPNIIALLSCEYVNDYAAIFMEYANQNTLLSHVDSNWTLKTIHGFFTQLISGLHYIHGRGYCHRDIKSENLLISRGWFFFFRTLKICDFGVACRYWDQRGTFDVESGYGTAHTWAPENFGEGNVNGPALDVWSAGIVLVEMIGGDIPWSQANAFEDGEFAGYEKNPKWTNKEFRIINRKDSRIMNLVRGILHIDATQRLTIGEIQENDWFKNFECPRNQMDTAAGTFAGRKRTYEETFQAQALAMPGKRVKTLKQKCKCCQ</sequence>
<dbReference type="Proteomes" id="UP000008281">
    <property type="component" value="Unassembled WGS sequence"/>
</dbReference>
<evidence type="ECO:0000256" key="6">
    <source>
        <dbReference type="PROSITE-ProRule" id="PRU10141"/>
    </source>
</evidence>
<feature type="domain" description="Protein kinase" evidence="8">
    <location>
        <begin position="27"/>
        <end position="291"/>
    </location>
</feature>
<comment type="similarity">
    <text evidence="7">Belongs to the protein kinase superfamily.</text>
</comment>
<dbReference type="InterPro" id="IPR008271">
    <property type="entry name" value="Ser/Thr_kinase_AS"/>
</dbReference>
<accession>E3NEZ1</accession>
<dbReference type="PROSITE" id="PS00108">
    <property type="entry name" value="PROTEIN_KINASE_ST"/>
    <property type="match status" value="1"/>
</dbReference>
<dbReference type="EMBL" id="DS268629">
    <property type="protein sequence ID" value="EFO95841.1"/>
    <property type="molecule type" value="Genomic_DNA"/>
</dbReference>
<keyword evidence="4" id="KW-0418">Kinase</keyword>
<gene>
    <name evidence="9" type="ORF">CRE_14310</name>
</gene>
<evidence type="ECO:0000313" key="10">
    <source>
        <dbReference type="Proteomes" id="UP000008281"/>
    </source>
</evidence>
<dbReference type="PANTHER" id="PTHR24346">
    <property type="entry name" value="MAP/MICROTUBULE AFFINITY-REGULATING KINASE"/>
    <property type="match status" value="1"/>
</dbReference>
<dbReference type="InParanoid" id="E3NEZ1"/>
<dbReference type="Pfam" id="PF00069">
    <property type="entry name" value="Pkinase"/>
    <property type="match status" value="1"/>
</dbReference>
<keyword evidence="2" id="KW-0808">Transferase</keyword>
<dbReference type="SMART" id="SM00220">
    <property type="entry name" value="S_TKc"/>
    <property type="match status" value="1"/>
</dbReference>
<reference evidence="9" key="1">
    <citation type="submission" date="2007-07" db="EMBL/GenBank/DDBJ databases">
        <title>PCAP assembly of the Caenorhabditis remanei genome.</title>
        <authorList>
            <consortium name="The Caenorhabditis remanei Sequencing Consortium"/>
            <person name="Wilson R.K."/>
        </authorList>
    </citation>
    <scope>NUCLEOTIDE SEQUENCE [LARGE SCALE GENOMIC DNA]</scope>
    <source>
        <strain evidence="9">PB4641</strain>
    </source>
</reference>
<name>E3NEZ1_CAERE</name>
<dbReference type="GO" id="GO:0050321">
    <property type="term" value="F:tau-protein kinase activity"/>
    <property type="evidence" value="ECO:0007669"/>
    <property type="project" value="TreeGrafter"/>
</dbReference>
<organism evidence="10">
    <name type="scientific">Caenorhabditis remanei</name>
    <name type="common">Caenorhabditis vulgaris</name>
    <dbReference type="NCBI Taxonomy" id="31234"/>
    <lineage>
        <taxon>Eukaryota</taxon>
        <taxon>Metazoa</taxon>
        <taxon>Ecdysozoa</taxon>
        <taxon>Nematoda</taxon>
        <taxon>Chromadorea</taxon>
        <taxon>Rhabditida</taxon>
        <taxon>Rhabditina</taxon>
        <taxon>Rhabditomorpha</taxon>
        <taxon>Rhabditoidea</taxon>
        <taxon>Rhabditidae</taxon>
        <taxon>Peloderinae</taxon>
        <taxon>Caenorhabditis</taxon>
    </lineage>
</organism>
<dbReference type="GO" id="GO:0000226">
    <property type="term" value="P:microtubule cytoskeleton organization"/>
    <property type="evidence" value="ECO:0007669"/>
    <property type="project" value="TreeGrafter"/>
</dbReference>
<protein>
    <recommendedName>
        <fullName evidence="8">Protein kinase domain-containing protein</fullName>
    </recommendedName>
</protein>
<dbReference type="GO" id="GO:0035556">
    <property type="term" value="P:intracellular signal transduction"/>
    <property type="evidence" value="ECO:0007669"/>
    <property type="project" value="TreeGrafter"/>
</dbReference>
<dbReference type="GO" id="GO:0005737">
    <property type="term" value="C:cytoplasm"/>
    <property type="evidence" value="ECO:0007669"/>
    <property type="project" value="TreeGrafter"/>
</dbReference>
<dbReference type="InterPro" id="IPR000719">
    <property type="entry name" value="Prot_kinase_dom"/>
</dbReference>
<evidence type="ECO:0000256" key="7">
    <source>
        <dbReference type="RuleBase" id="RU000304"/>
    </source>
</evidence>
<evidence type="ECO:0000256" key="4">
    <source>
        <dbReference type="ARBA" id="ARBA00022777"/>
    </source>
</evidence>
<dbReference type="PROSITE" id="PS00107">
    <property type="entry name" value="PROTEIN_KINASE_ATP"/>
    <property type="match status" value="1"/>
</dbReference>
<evidence type="ECO:0000256" key="2">
    <source>
        <dbReference type="ARBA" id="ARBA00022679"/>
    </source>
</evidence>